<dbReference type="GO" id="GO:0003677">
    <property type="term" value="F:DNA binding"/>
    <property type="evidence" value="ECO:0007669"/>
    <property type="project" value="UniProtKB-KW"/>
</dbReference>
<dbReference type="SUPFAM" id="SSF46785">
    <property type="entry name" value="Winged helix' DNA-binding domain"/>
    <property type="match status" value="1"/>
</dbReference>
<dbReference type="PANTHER" id="PTHR33221">
    <property type="entry name" value="WINGED HELIX-TURN-HELIX TRANSCRIPTIONAL REGULATOR, RRF2 FAMILY"/>
    <property type="match status" value="1"/>
</dbReference>
<proteinExistence type="predicted"/>
<dbReference type="Pfam" id="PF02082">
    <property type="entry name" value="Rrf2"/>
    <property type="match status" value="1"/>
</dbReference>
<evidence type="ECO:0000256" key="1">
    <source>
        <dbReference type="ARBA" id="ARBA00023125"/>
    </source>
</evidence>
<accession>A0A840QGE7</accession>
<dbReference type="InterPro" id="IPR036388">
    <property type="entry name" value="WH-like_DNA-bd_sf"/>
</dbReference>
<reference evidence="3 4" key="1">
    <citation type="submission" date="2020-08" db="EMBL/GenBank/DDBJ databases">
        <title>Sequencing the genomes of 1000 actinobacteria strains.</title>
        <authorList>
            <person name="Klenk H.-P."/>
        </authorList>
    </citation>
    <scope>NUCLEOTIDE SEQUENCE [LARGE SCALE GENOMIC DNA]</scope>
    <source>
        <strain evidence="3 4">DSM 45584</strain>
    </source>
</reference>
<gene>
    <name evidence="3" type="ORF">BJ970_006629</name>
</gene>
<evidence type="ECO:0000313" key="4">
    <source>
        <dbReference type="Proteomes" id="UP000584374"/>
    </source>
</evidence>
<dbReference type="AlphaFoldDB" id="A0A840QGE7"/>
<protein>
    <submittedName>
        <fullName evidence="3">Rrf2 family nitric oxide-sensitive transcriptional repressor</fullName>
    </submittedName>
</protein>
<evidence type="ECO:0000256" key="2">
    <source>
        <dbReference type="ARBA" id="ARBA00034078"/>
    </source>
</evidence>
<keyword evidence="1" id="KW-0238">DNA-binding</keyword>
<dbReference type="InterPro" id="IPR000944">
    <property type="entry name" value="Tscrpt_reg_Rrf2"/>
</dbReference>
<evidence type="ECO:0000313" key="3">
    <source>
        <dbReference type="EMBL" id="MBB5159030.1"/>
    </source>
</evidence>
<comment type="caution">
    <text evidence="3">The sequence shown here is derived from an EMBL/GenBank/DDBJ whole genome shotgun (WGS) entry which is preliminary data.</text>
</comment>
<keyword evidence="4" id="KW-1185">Reference proteome</keyword>
<name>A0A840QGE7_9PSEU</name>
<dbReference type="RefSeq" id="WP_184731187.1">
    <property type="nucleotide sequence ID" value="NZ_JACHIW010000002.1"/>
</dbReference>
<organism evidence="3 4">
    <name type="scientific">Saccharopolyspora phatthalungensis</name>
    <dbReference type="NCBI Taxonomy" id="664693"/>
    <lineage>
        <taxon>Bacteria</taxon>
        <taxon>Bacillati</taxon>
        <taxon>Actinomycetota</taxon>
        <taxon>Actinomycetes</taxon>
        <taxon>Pseudonocardiales</taxon>
        <taxon>Pseudonocardiaceae</taxon>
        <taxon>Saccharopolyspora</taxon>
    </lineage>
</organism>
<dbReference type="GO" id="GO:0003700">
    <property type="term" value="F:DNA-binding transcription factor activity"/>
    <property type="evidence" value="ECO:0007669"/>
    <property type="project" value="TreeGrafter"/>
</dbReference>
<dbReference type="InterPro" id="IPR036390">
    <property type="entry name" value="WH_DNA-bd_sf"/>
</dbReference>
<comment type="cofactor">
    <cofactor evidence="2">
        <name>[2Fe-2S] cluster</name>
        <dbReference type="ChEBI" id="CHEBI:190135"/>
    </cofactor>
</comment>
<sequence length="144" mass="15631">MRLTKFTDLALRVVLRLAQSHSAQLITAREVSVAVGAPYSHVAKAVSRLQHLEIVDARRGRNGGLALTSFGRNTSVGWIVRELEGVGDVVGCTDDPPCPLLRGCRLRDALRTAQEEFFASLDRVTVRELAEGSPLGLARRPATT</sequence>
<dbReference type="EMBL" id="JACHIW010000002">
    <property type="protein sequence ID" value="MBB5159030.1"/>
    <property type="molecule type" value="Genomic_DNA"/>
</dbReference>
<dbReference type="PROSITE" id="PS51197">
    <property type="entry name" value="HTH_RRF2_2"/>
    <property type="match status" value="1"/>
</dbReference>
<dbReference type="PANTHER" id="PTHR33221:SF4">
    <property type="entry name" value="HTH-TYPE TRANSCRIPTIONAL REPRESSOR NSRR"/>
    <property type="match status" value="1"/>
</dbReference>
<dbReference type="Gene3D" id="1.10.10.10">
    <property type="entry name" value="Winged helix-like DNA-binding domain superfamily/Winged helix DNA-binding domain"/>
    <property type="match status" value="1"/>
</dbReference>
<dbReference type="Proteomes" id="UP000584374">
    <property type="component" value="Unassembled WGS sequence"/>
</dbReference>
<dbReference type="GO" id="GO:0005829">
    <property type="term" value="C:cytosol"/>
    <property type="evidence" value="ECO:0007669"/>
    <property type="project" value="TreeGrafter"/>
</dbReference>